<dbReference type="AlphaFoldDB" id="A0AA36M1E7"/>
<proteinExistence type="predicted"/>
<feature type="chain" id="PRO_5041358728" evidence="1">
    <location>
        <begin position="19"/>
        <end position="60"/>
    </location>
</feature>
<dbReference type="Proteomes" id="UP001176961">
    <property type="component" value="Unassembled WGS sequence"/>
</dbReference>
<name>A0AA36M1E7_CYLNA</name>
<evidence type="ECO:0000256" key="1">
    <source>
        <dbReference type="SAM" id="SignalP"/>
    </source>
</evidence>
<accession>A0AA36M1E7</accession>
<evidence type="ECO:0000313" key="3">
    <source>
        <dbReference type="Proteomes" id="UP001176961"/>
    </source>
</evidence>
<dbReference type="EMBL" id="CATQJL010000112">
    <property type="protein sequence ID" value="CAJ0595548.1"/>
    <property type="molecule type" value="Genomic_DNA"/>
</dbReference>
<feature type="signal peptide" evidence="1">
    <location>
        <begin position="1"/>
        <end position="18"/>
    </location>
</feature>
<keyword evidence="3" id="KW-1185">Reference proteome</keyword>
<organism evidence="2 3">
    <name type="scientific">Cylicocyclus nassatus</name>
    <name type="common">Nematode worm</name>
    <dbReference type="NCBI Taxonomy" id="53992"/>
    <lineage>
        <taxon>Eukaryota</taxon>
        <taxon>Metazoa</taxon>
        <taxon>Ecdysozoa</taxon>
        <taxon>Nematoda</taxon>
        <taxon>Chromadorea</taxon>
        <taxon>Rhabditida</taxon>
        <taxon>Rhabditina</taxon>
        <taxon>Rhabditomorpha</taxon>
        <taxon>Strongyloidea</taxon>
        <taxon>Strongylidae</taxon>
        <taxon>Cylicocyclus</taxon>
    </lineage>
</organism>
<evidence type="ECO:0000313" key="2">
    <source>
        <dbReference type="EMBL" id="CAJ0595548.1"/>
    </source>
</evidence>
<comment type="caution">
    <text evidence="2">The sequence shown here is derived from an EMBL/GenBank/DDBJ whole genome shotgun (WGS) entry which is preliminary data.</text>
</comment>
<sequence>MNLFSISFLLFSILMTSGATCDGQSERYCRDECVRKGHPSGKCAFDNGMYRLCKCRKRRN</sequence>
<gene>
    <name evidence="2" type="ORF">CYNAS_LOCUS7531</name>
</gene>
<protein>
    <submittedName>
        <fullName evidence="2">Uncharacterized protein</fullName>
    </submittedName>
</protein>
<reference evidence="2" key="1">
    <citation type="submission" date="2023-07" db="EMBL/GenBank/DDBJ databases">
        <authorList>
            <consortium name="CYATHOMIX"/>
        </authorList>
    </citation>
    <scope>NUCLEOTIDE SEQUENCE</scope>
    <source>
        <strain evidence="2">N/A</strain>
    </source>
</reference>
<keyword evidence="1" id="KW-0732">Signal</keyword>